<reference evidence="2 3" key="1">
    <citation type="journal article" date="2015" name="Genome Announc.">
        <title>Expanding the biotechnology potential of lactobacilli through comparative genomics of 213 strains and associated genera.</title>
        <authorList>
            <person name="Sun Z."/>
            <person name="Harris H.M."/>
            <person name="McCann A."/>
            <person name="Guo C."/>
            <person name="Argimon S."/>
            <person name="Zhang W."/>
            <person name="Yang X."/>
            <person name="Jeffery I.B."/>
            <person name="Cooney J.C."/>
            <person name="Kagawa T.F."/>
            <person name="Liu W."/>
            <person name="Song Y."/>
            <person name="Salvetti E."/>
            <person name="Wrobel A."/>
            <person name="Rasinkangas P."/>
            <person name="Parkhill J."/>
            <person name="Rea M.C."/>
            <person name="O'Sullivan O."/>
            <person name="Ritari J."/>
            <person name="Douillard F.P."/>
            <person name="Paul Ross R."/>
            <person name="Yang R."/>
            <person name="Briner A.E."/>
            <person name="Felis G.E."/>
            <person name="de Vos W.M."/>
            <person name="Barrangou R."/>
            <person name="Klaenhammer T.R."/>
            <person name="Caufield P.W."/>
            <person name="Cui Y."/>
            <person name="Zhang H."/>
            <person name="O'Toole P.W."/>
        </authorList>
    </citation>
    <scope>NUCLEOTIDE SEQUENCE [LARGE SCALE GENOMIC DNA]</scope>
    <source>
        <strain evidence="2 3">DSM 20587</strain>
    </source>
</reference>
<keyword evidence="1" id="KW-1133">Transmembrane helix</keyword>
<keyword evidence="1" id="KW-0812">Transmembrane</keyword>
<accession>A0A8E1RJA8</accession>
<evidence type="ECO:0008006" key="4">
    <source>
        <dbReference type="Google" id="ProtNLM"/>
    </source>
</evidence>
<name>A0A8E1RJA8_LENKE</name>
<feature type="transmembrane region" description="Helical" evidence="1">
    <location>
        <begin position="42"/>
        <end position="63"/>
    </location>
</feature>
<evidence type="ECO:0000313" key="3">
    <source>
        <dbReference type="Proteomes" id="UP000051164"/>
    </source>
</evidence>
<evidence type="ECO:0000313" key="2">
    <source>
        <dbReference type="EMBL" id="KRM52708.1"/>
    </source>
</evidence>
<dbReference type="InterPro" id="IPR023813">
    <property type="entry name" value="HsmA-like"/>
</dbReference>
<keyword evidence="1" id="KW-0472">Membrane</keyword>
<gene>
    <name evidence="2" type="ORF">FC95_GL001161</name>
</gene>
<organism evidence="2 3">
    <name type="scientific">Lentilactobacillus kefiri DSM 20587 = JCM 5818</name>
    <dbReference type="NCBI Taxonomy" id="1423764"/>
    <lineage>
        <taxon>Bacteria</taxon>
        <taxon>Bacillati</taxon>
        <taxon>Bacillota</taxon>
        <taxon>Bacilli</taxon>
        <taxon>Lactobacillales</taxon>
        <taxon>Lactobacillaceae</taxon>
        <taxon>Lentilactobacillus</taxon>
    </lineage>
</organism>
<comment type="caution">
    <text evidence="2">The sequence shown here is derived from an EMBL/GenBank/DDBJ whole genome shotgun (WGS) entry which is preliminary data.</text>
</comment>
<feature type="transmembrane region" description="Helical" evidence="1">
    <location>
        <begin position="6"/>
        <end position="30"/>
    </location>
</feature>
<proteinExistence type="predicted"/>
<dbReference type="EMBL" id="AYYV01000031">
    <property type="protein sequence ID" value="KRM52708.1"/>
    <property type="molecule type" value="Genomic_DNA"/>
</dbReference>
<evidence type="ECO:0000256" key="1">
    <source>
        <dbReference type="SAM" id="Phobius"/>
    </source>
</evidence>
<feature type="transmembrane region" description="Helical" evidence="1">
    <location>
        <begin position="75"/>
        <end position="98"/>
    </location>
</feature>
<dbReference type="NCBIfam" id="TIGR03987">
    <property type="entry name" value="HsmA family protein"/>
    <property type="match status" value="1"/>
</dbReference>
<dbReference type="Proteomes" id="UP000051164">
    <property type="component" value="Unassembled WGS sequence"/>
</dbReference>
<sequence length="132" mass="14333">MEEQIMNIKLIAAIITISLALVFYTIGVFSERKAGSLRLKQILFFGMGLVFDTTGTTIMSSIASSSSAATPALHLVTGVAAIVLMAFHFLWAAYVLGVGSQKSKTNFHKFSLVVWMFWLISYVAGLVMGMTS</sequence>
<protein>
    <recommendedName>
        <fullName evidence="4">TIGR03987 family protein</fullName>
    </recommendedName>
</protein>
<dbReference type="AlphaFoldDB" id="A0A8E1RJA8"/>
<feature type="transmembrane region" description="Helical" evidence="1">
    <location>
        <begin position="110"/>
        <end position="130"/>
    </location>
</feature>